<dbReference type="AlphaFoldDB" id="A0A3B0SKS1"/>
<feature type="transmembrane region" description="Helical" evidence="2">
    <location>
        <begin position="53"/>
        <end position="77"/>
    </location>
</feature>
<feature type="transmembrane region" description="Helical" evidence="2">
    <location>
        <begin position="84"/>
        <end position="107"/>
    </location>
</feature>
<keyword evidence="2" id="KW-0472">Membrane</keyword>
<keyword evidence="2" id="KW-0812">Transmembrane</keyword>
<protein>
    <submittedName>
        <fullName evidence="3">Uncharacterized protein</fullName>
    </submittedName>
</protein>
<sequence length="167" mass="16960">MIRPSDLLSISVIALFGAVTGWLLLGAAGGAVGAALGAGFGYGAARFNVRPAIAMTVFVGAMTGGLIGSSIVSTICLPNTCASLEVVAGIVTGFAAFIGVGIVAALVSRSFDEYNERVDAGLPPTGVGCEVEEGHRPSAIGHRQNENEEDEPPSSDGPPFRGDKRTQ</sequence>
<proteinExistence type="predicted"/>
<name>A0A3B0SKS1_9ZZZZ</name>
<keyword evidence="2" id="KW-1133">Transmembrane helix</keyword>
<evidence type="ECO:0000313" key="3">
    <source>
        <dbReference type="EMBL" id="VAW01329.1"/>
    </source>
</evidence>
<organism evidence="3">
    <name type="scientific">hydrothermal vent metagenome</name>
    <dbReference type="NCBI Taxonomy" id="652676"/>
    <lineage>
        <taxon>unclassified sequences</taxon>
        <taxon>metagenomes</taxon>
        <taxon>ecological metagenomes</taxon>
    </lineage>
</organism>
<dbReference type="EMBL" id="UOEI01000299">
    <property type="protein sequence ID" value="VAW01329.1"/>
    <property type="molecule type" value="Genomic_DNA"/>
</dbReference>
<accession>A0A3B0SKS1</accession>
<evidence type="ECO:0000256" key="1">
    <source>
        <dbReference type="SAM" id="MobiDB-lite"/>
    </source>
</evidence>
<reference evidence="3" key="1">
    <citation type="submission" date="2018-06" db="EMBL/GenBank/DDBJ databases">
        <authorList>
            <person name="Zhirakovskaya E."/>
        </authorList>
    </citation>
    <scope>NUCLEOTIDE SEQUENCE</scope>
</reference>
<feature type="region of interest" description="Disordered" evidence="1">
    <location>
        <begin position="122"/>
        <end position="167"/>
    </location>
</feature>
<gene>
    <name evidence="3" type="ORF">MNBD_ACTINO01-756</name>
</gene>
<evidence type="ECO:0000256" key="2">
    <source>
        <dbReference type="SAM" id="Phobius"/>
    </source>
</evidence>